<evidence type="ECO:0000313" key="4">
    <source>
        <dbReference type="EMBL" id="KAF6148115.1"/>
    </source>
</evidence>
<dbReference type="InterPro" id="IPR036965">
    <property type="entry name" value="Terpene_synth_N_sf"/>
</dbReference>
<evidence type="ECO:0000256" key="1">
    <source>
        <dbReference type="ARBA" id="ARBA00022842"/>
    </source>
</evidence>
<comment type="caution">
    <text evidence="4">The sequence shown here is derived from an EMBL/GenBank/DDBJ whole genome shotgun (WGS) entry which is preliminary data.</text>
</comment>
<evidence type="ECO:0000259" key="3">
    <source>
        <dbReference type="Pfam" id="PF01397"/>
    </source>
</evidence>
<dbReference type="Gene3D" id="1.50.10.130">
    <property type="entry name" value="Terpene synthase, N-terminal domain"/>
    <property type="match status" value="1"/>
</dbReference>
<sequence>MSGSGYHFEMEIEKELAQLNHTQFLNNDDDLYSVSLHFRLLRQHGDNVSFETDVFSKFKNDKGMFKTSLVADIQGMLCLYEASYLGVHGEDILDDALKFTTNHLKSYISATNVDSLLTRQAKHALKQSYHYGLPRLRDH</sequence>
<dbReference type="Pfam" id="PF01397">
    <property type="entry name" value="Terpene_synth"/>
    <property type="match status" value="1"/>
</dbReference>
<dbReference type="GO" id="GO:0016114">
    <property type="term" value="P:terpenoid biosynthetic process"/>
    <property type="evidence" value="ECO:0007669"/>
    <property type="project" value="InterPro"/>
</dbReference>
<proteinExistence type="predicted"/>
<protein>
    <recommendedName>
        <fullName evidence="3">Terpene synthase N-terminal domain-containing protein</fullName>
    </recommendedName>
</protein>
<reference evidence="4 5" key="1">
    <citation type="journal article" date="2020" name="IScience">
        <title>Genome Sequencing of the Endangered Kingdonia uniflora (Circaeasteraceae, Ranunculales) Reveals Potential Mechanisms of Evolutionary Specialization.</title>
        <authorList>
            <person name="Sun Y."/>
            <person name="Deng T."/>
            <person name="Zhang A."/>
            <person name="Moore M.J."/>
            <person name="Landis J.B."/>
            <person name="Lin N."/>
            <person name="Zhang H."/>
            <person name="Zhang X."/>
            <person name="Huang J."/>
            <person name="Zhang X."/>
            <person name="Sun H."/>
            <person name="Wang H."/>
        </authorList>
    </citation>
    <scope>NUCLEOTIDE SEQUENCE [LARGE SCALE GENOMIC DNA]</scope>
    <source>
        <strain evidence="4">TB1705</strain>
        <tissue evidence="4">Leaf</tissue>
    </source>
</reference>
<dbReference type="OrthoDB" id="1877784at2759"/>
<organism evidence="4 5">
    <name type="scientific">Kingdonia uniflora</name>
    <dbReference type="NCBI Taxonomy" id="39325"/>
    <lineage>
        <taxon>Eukaryota</taxon>
        <taxon>Viridiplantae</taxon>
        <taxon>Streptophyta</taxon>
        <taxon>Embryophyta</taxon>
        <taxon>Tracheophyta</taxon>
        <taxon>Spermatophyta</taxon>
        <taxon>Magnoliopsida</taxon>
        <taxon>Ranunculales</taxon>
        <taxon>Circaeasteraceae</taxon>
        <taxon>Kingdonia</taxon>
    </lineage>
</organism>
<accession>A0A7J7LZS0</accession>
<dbReference type="PANTHER" id="PTHR31225">
    <property type="entry name" value="OS04G0344100 PROTEIN-RELATED"/>
    <property type="match status" value="1"/>
</dbReference>
<evidence type="ECO:0000256" key="2">
    <source>
        <dbReference type="ARBA" id="ARBA00023239"/>
    </source>
</evidence>
<name>A0A7J7LZS0_9MAGN</name>
<evidence type="ECO:0000313" key="5">
    <source>
        <dbReference type="Proteomes" id="UP000541444"/>
    </source>
</evidence>
<keyword evidence="1" id="KW-0460">Magnesium</keyword>
<feature type="domain" description="Terpene synthase N-terminal" evidence="3">
    <location>
        <begin position="5"/>
        <end position="125"/>
    </location>
</feature>
<dbReference type="AlphaFoldDB" id="A0A7J7LZS0"/>
<dbReference type="InterPro" id="IPR050148">
    <property type="entry name" value="Terpene_synthase-like"/>
</dbReference>
<dbReference type="InterPro" id="IPR001906">
    <property type="entry name" value="Terpene_synth_N"/>
</dbReference>
<dbReference type="GO" id="GO:0010333">
    <property type="term" value="F:terpene synthase activity"/>
    <property type="evidence" value="ECO:0007669"/>
    <property type="project" value="InterPro"/>
</dbReference>
<keyword evidence="2" id="KW-0456">Lyase</keyword>
<keyword evidence="5" id="KW-1185">Reference proteome</keyword>
<dbReference type="EMBL" id="JACGCM010001854">
    <property type="protein sequence ID" value="KAF6148115.1"/>
    <property type="molecule type" value="Genomic_DNA"/>
</dbReference>
<dbReference type="InterPro" id="IPR008930">
    <property type="entry name" value="Terpenoid_cyclase/PrenylTrfase"/>
</dbReference>
<dbReference type="SUPFAM" id="SSF48239">
    <property type="entry name" value="Terpenoid cyclases/Protein prenyltransferases"/>
    <property type="match status" value="1"/>
</dbReference>
<dbReference type="Proteomes" id="UP000541444">
    <property type="component" value="Unassembled WGS sequence"/>
</dbReference>
<dbReference type="PANTHER" id="PTHR31225:SF93">
    <property type="entry name" value="ALPHA-HUMULENE_(-)-(E)-BETA-CARYOPHYLLENE SYNTHASE"/>
    <property type="match status" value="1"/>
</dbReference>
<gene>
    <name evidence="4" type="ORF">GIB67_011890</name>
</gene>